<dbReference type="EMBL" id="LAZR01000493">
    <property type="protein sequence ID" value="KKN66718.1"/>
    <property type="molecule type" value="Genomic_DNA"/>
</dbReference>
<sequence length="63" mass="7359">MSTILSEFYRHKDYPDVIIRVLKDDAGTISVCGDKVDDTIFHLTREELDYNFEPVLEPESLIR</sequence>
<evidence type="ECO:0000313" key="1">
    <source>
        <dbReference type="EMBL" id="KKN66718.1"/>
    </source>
</evidence>
<dbReference type="AlphaFoldDB" id="A0A0F9VLP4"/>
<comment type="caution">
    <text evidence="1">The sequence shown here is derived from an EMBL/GenBank/DDBJ whole genome shotgun (WGS) entry which is preliminary data.</text>
</comment>
<reference evidence="1" key="1">
    <citation type="journal article" date="2015" name="Nature">
        <title>Complex archaea that bridge the gap between prokaryotes and eukaryotes.</title>
        <authorList>
            <person name="Spang A."/>
            <person name="Saw J.H."/>
            <person name="Jorgensen S.L."/>
            <person name="Zaremba-Niedzwiedzka K."/>
            <person name="Martijn J."/>
            <person name="Lind A.E."/>
            <person name="van Eijk R."/>
            <person name="Schleper C."/>
            <person name="Guy L."/>
            <person name="Ettema T.J."/>
        </authorList>
    </citation>
    <scope>NUCLEOTIDE SEQUENCE</scope>
</reference>
<organism evidence="1">
    <name type="scientific">marine sediment metagenome</name>
    <dbReference type="NCBI Taxonomy" id="412755"/>
    <lineage>
        <taxon>unclassified sequences</taxon>
        <taxon>metagenomes</taxon>
        <taxon>ecological metagenomes</taxon>
    </lineage>
</organism>
<name>A0A0F9VLP4_9ZZZZ</name>
<protein>
    <submittedName>
        <fullName evidence="1">Uncharacterized protein</fullName>
    </submittedName>
</protein>
<gene>
    <name evidence="1" type="ORF">LCGC14_0469040</name>
</gene>
<accession>A0A0F9VLP4</accession>
<proteinExistence type="predicted"/>